<reference evidence="2" key="1">
    <citation type="submission" date="2025-08" db="UniProtKB">
        <authorList>
            <consortium name="RefSeq"/>
        </authorList>
    </citation>
    <scope>IDENTIFICATION</scope>
</reference>
<gene>
    <name evidence="2" type="primary">LOC108493989</name>
</gene>
<sequence>MEGWSGWKEMIFRVPSKPSHPTIPSFCGPHHPHWSGPGPSVTSQLPEPVFQQELRVPGDEHSTATRLLPVLPLAVPVRPCQLPLLRPPVLNSTCCLELGIHSCRMGTIIPKKVERDTEEEMEVDMVVAIEEMMEVDLEDVVEEMEIDLEEDLEEMDVDQHDEEEEMILG</sequence>
<keyword evidence="1" id="KW-1185">Reference proteome</keyword>
<evidence type="ECO:0000313" key="1">
    <source>
        <dbReference type="Proteomes" id="UP000504624"/>
    </source>
</evidence>
<organism evidence="1 2">
    <name type="scientific">Lepidothrix coronata</name>
    <name type="common">blue-crowned manakin</name>
    <dbReference type="NCBI Taxonomy" id="321398"/>
    <lineage>
        <taxon>Eukaryota</taxon>
        <taxon>Metazoa</taxon>
        <taxon>Chordata</taxon>
        <taxon>Craniata</taxon>
        <taxon>Vertebrata</taxon>
        <taxon>Euteleostomi</taxon>
        <taxon>Archelosauria</taxon>
        <taxon>Archosauria</taxon>
        <taxon>Dinosauria</taxon>
        <taxon>Saurischia</taxon>
        <taxon>Theropoda</taxon>
        <taxon>Coelurosauria</taxon>
        <taxon>Aves</taxon>
        <taxon>Neognathae</taxon>
        <taxon>Neoaves</taxon>
        <taxon>Telluraves</taxon>
        <taxon>Australaves</taxon>
        <taxon>Passeriformes</taxon>
        <taxon>Pipridae</taxon>
        <taxon>Lepidothrix</taxon>
    </lineage>
</organism>
<evidence type="ECO:0000313" key="2">
    <source>
        <dbReference type="RefSeq" id="XP_017663532.1"/>
    </source>
</evidence>
<dbReference type="RefSeq" id="XP_017663532.1">
    <property type="nucleotide sequence ID" value="XM_017808043.1"/>
</dbReference>
<dbReference type="GeneID" id="108493989"/>
<protein>
    <submittedName>
        <fullName evidence="2">Uncharacterized protein LOC108493989 isoform X2</fullName>
    </submittedName>
</protein>
<dbReference type="Proteomes" id="UP000504624">
    <property type="component" value="Unplaced"/>
</dbReference>
<dbReference type="AlphaFoldDB" id="A0A6J0GNL6"/>
<proteinExistence type="predicted"/>
<name>A0A6J0GNL6_9PASS</name>
<accession>A0A6J0GNL6</accession>